<protein>
    <recommendedName>
        <fullName evidence="5">Carbohydrate-binding module family 96 domain-containing protein</fullName>
    </recommendedName>
</protein>
<keyword evidence="3 4" id="KW-0732">Signal</keyword>
<dbReference type="AlphaFoldDB" id="A0A2G5B2R6"/>
<evidence type="ECO:0000256" key="2">
    <source>
        <dbReference type="ARBA" id="ARBA00022525"/>
    </source>
</evidence>
<dbReference type="InterPro" id="IPR055372">
    <property type="entry name" value="CBM96"/>
</dbReference>
<evidence type="ECO:0000256" key="1">
    <source>
        <dbReference type="ARBA" id="ARBA00004613"/>
    </source>
</evidence>
<feature type="chain" id="PRO_5013646742" description="Carbohydrate-binding module family 96 domain-containing protein" evidence="4">
    <location>
        <begin position="24"/>
        <end position="191"/>
    </location>
</feature>
<dbReference type="EMBL" id="KZ303540">
    <property type="protein sequence ID" value="PIA13308.1"/>
    <property type="molecule type" value="Genomic_DNA"/>
</dbReference>
<dbReference type="OrthoDB" id="5555675at2759"/>
<evidence type="ECO:0000259" key="5">
    <source>
        <dbReference type="Pfam" id="PF24517"/>
    </source>
</evidence>
<organism evidence="6 7">
    <name type="scientific">Coemansia reversa (strain ATCC 12441 / NRRL 1564)</name>
    <dbReference type="NCBI Taxonomy" id="763665"/>
    <lineage>
        <taxon>Eukaryota</taxon>
        <taxon>Fungi</taxon>
        <taxon>Fungi incertae sedis</taxon>
        <taxon>Zoopagomycota</taxon>
        <taxon>Kickxellomycotina</taxon>
        <taxon>Kickxellomycetes</taxon>
        <taxon>Kickxellales</taxon>
        <taxon>Kickxellaceae</taxon>
        <taxon>Coemansia</taxon>
    </lineage>
</organism>
<evidence type="ECO:0000313" key="7">
    <source>
        <dbReference type="Proteomes" id="UP000242474"/>
    </source>
</evidence>
<accession>A0A2G5B2R6</accession>
<keyword evidence="2" id="KW-0964">Secreted</keyword>
<evidence type="ECO:0000313" key="6">
    <source>
        <dbReference type="EMBL" id="PIA13308.1"/>
    </source>
</evidence>
<evidence type="ECO:0000256" key="3">
    <source>
        <dbReference type="ARBA" id="ARBA00022729"/>
    </source>
</evidence>
<dbReference type="GO" id="GO:0005576">
    <property type="term" value="C:extracellular region"/>
    <property type="evidence" value="ECO:0007669"/>
    <property type="project" value="UniProtKB-SubCell"/>
</dbReference>
<evidence type="ECO:0000256" key="4">
    <source>
        <dbReference type="SAM" id="SignalP"/>
    </source>
</evidence>
<reference evidence="6 7" key="1">
    <citation type="journal article" date="2015" name="Genome Biol. Evol.">
        <title>Phylogenomic analyses indicate that early fungi evolved digesting cell walls of algal ancestors of land plants.</title>
        <authorList>
            <person name="Chang Y."/>
            <person name="Wang S."/>
            <person name="Sekimoto S."/>
            <person name="Aerts A.L."/>
            <person name="Choi C."/>
            <person name="Clum A."/>
            <person name="LaButti K.M."/>
            <person name="Lindquist E.A."/>
            <person name="Yee Ngan C."/>
            <person name="Ohm R.A."/>
            <person name="Salamov A.A."/>
            <person name="Grigoriev I.V."/>
            <person name="Spatafora J.W."/>
            <person name="Berbee M.L."/>
        </authorList>
    </citation>
    <scope>NUCLEOTIDE SEQUENCE [LARGE SCALE GENOMIC DNA]</scope>
    <source>
        <strain evidence="6 7">NRRL 1564</strain>
    </source>
</reference>
<dbReference type="Pfam" id="PF24517">
    <property type="entry name" value="CBM96"/>
    <property type="match status" value="1"/>
</dbReference>
<feature type="signal peptide" evidence="4">
    <location>
        <begin position="1"/>
        <end position="23"/>
    </location>
</feature>
<gene>
    <name evidence="6" type="ORF">COEREDRAFT_83555</name>
</gene>
<keyword evidence="7" id="KW-1185">Reference proteome</keyword>
<sequence length="191" mass="20227">MKFCSAIIAFVAATLATVSVAESRKVITPAVQDATIPFSSLGCKECPEHDCNLCAFGRMNTLVASTIDPGHRALIGFHMPVANFQVESCTVQLPPMINNNLTASVLVSQAGPTSWSEGTVNVGSAPDFGKVIASVELPANNNLGFIDVTPACKAAIDGEFSLYFAAGSNRYEFWSRDSGNPAILHITTKDE</sequence>
<comment type="subcellular location">
    <subcellularLocation>
        <location evidence="1">Secreted</location>
    </subcellularLocation>
</comment>
<feature type="domain" description="Carbohydrate-binding module family 96" evidence="5">
    <location>
        <begin position="56"/>
        <end position="188"/>
    </location>
</feature>
<name>A0A2G5B2R6_COERN</name>
<dbReference type="Proteomes" id="UP000242474">
    <property type="component" value="Unassembled WGS sequence"/>
</dbReference>
<proteinExistence type="predicted"/>